<accession>A0A9D3RVH2</accession>
<feature type="region of interest" description="Disordered" evidence="1">
    <location>
        <begin position="278"/>
        <end position="297"/>
    </location>
</feature>
<evidence type="ECO:0000256" key="2">
    <source>
        <dbReference type="SAM" id="Phobius"/>
    </source>
</evidence>
<evidence type="ECO:0000313" key="3">
    <source>
        <dbReference type="EMBL" id="KAG5845039.1"/>
    </source>
</evidence>
<keyword evidence="2" id="KW-1133">Transmembrane helix</keyword>
<dbReference type="PANTHER" id="PTHR15312">
    <property type="entry name" value="PROTEIN TYROSINE PHOSPHATASE RECEPTOR TYPE C-ASSOCIATED PROTEIN"/>
    <property type="match status" value="1"/>
</dbReference>
<feature type="compositionally biased region" description="Acidic residues" evidence="1">
    <location>
        <begin position="187"/>
        <end position="201"/>
    </location>
</feature>
<gene>
    <name evidence="3" type="ORF">ANANG_G00134590</name>
</gene>
<dbReference type="InterPro" id="IPR016553">
    <property type="entry name" value="PTPRCAP"/>
</dbReference>
<keyword evidence="2" id="KW-0472">Membrane</keyword>
<feature type="compositionally biased region" description="Basic and acidic residues" evidence="1">
    <location>
        <begin position="165"/>
        <end position="186"/>
    </location>
</feature>
<dbReference type="Proteomes" id="UP001044222">
    <property type="component" value="Chromosome 7"/>
</dbReference>
<protein>
    <submittedName>
        <fullName evidence="3">Uncharacterized protein</fullName>
    </submittedName>
</protein>
<reference evidence="3" key="1">
    <citation type="submission" date="2021-01" db="EMBL/GenBank/DDBJ databases">
        <title>A chromosome-scale assembly of European eel, Anguilla anguilla.</title>
        <authorList>
            <person name="Henkel C."/>
            <person name="Jong-Raadsen S.A."/>
            <person name="Dufour S."/>
            <person name="Weltzien F.-A."/>
            <person name="Palstra A.P."/>
            <person name="Pelster B."/>
            <person name="Spaink H.P."/>
            <person name="Van Den Thillart G.E."/>
            <person name="Jansen H."/>
            <person name="Zahm M."/>
            <person name="Klopp C."/>
            <person name="Cedric C."/>
            <person name="Louis A."/>
            <person name="Berthelot C."/>
            <person name="Parey E."/>
            <person name="Roest Crollius H."/>
            <person name="Montfort J."/>
            <person name="Robinson-Rechavi M."/>
            <person name="Bucao C."/>
            <person name="Bouchez O."/>
            <person name="Gislard M."/>
            <person name="Lluch J."/>
            <person name="Milhes M."/>
            <person name="Lampietro C."/>
            <person name="Lopez Roques C."/>
            <person name="Donnadieu C."/>
            <person name="Braasch I."/>
            <person name="Desvignes T."/>
            <person name="Postlethwait J."/>
            <person name="Bobe J."/>
            <person name="Guiguen Y."/>
            <person name="Dirks R."/>
        </authorList>
    </citation>
    <scope>NUCLEOTIDE SEQUENCE</scope>
    <source>
        <strain evidence="3">Tag_6206</strain>
        <tissue evidence="3">Liver</tissue>
    </source>
</reference>
<feature type="region of interest" description="Disordered" evidence="1">
    <location>
        <begin position="155"/>
        <end position="268"/>
    </location>
</feature>
<dbReference type="EMBL" id="JAFIRN010000007">
    <property type="protein sequence ID" value="KAG5845039.1"/>
    <property type="molecule type" value="Genomic_DNA"/>
</dbReference>
<name>A0A9D3RVH2_ANGAN</name>
<dbReference type="AlphaFoldDB" id="A0A9D3RVH2"/>
<proteinExistence type="predicted"/>
<keyword evidence="2" id="KW-0812">Transmembrane</keyword>
<keyword evidence="4" id="KW-1185">Reference proteome</keyword>
<feature type="compositionally biased region" description="Basic and acidic residues" evidence="1">
    <location>
        <begin position="283"/>
        <end position="297"/>
    </location>
</feature>
<sequence length="297" mass="33050">MKSSTAQLLQVSRMVVLGLVTLQIVTGNYIMASAAEMEATDTGTEVAALLPAAREGMYLASRKSGHETGSEEKTLVRRRRSIPKDKTAYSNPSTPIVVFLVFLLIFLILALVYFYKRLNRETDGQYTLTKLVNEAREHAQNAARPIESRLRGLLRRRTDEDEDEERGREEDDEKESRERVSLKDAENLSEDEQREEADSSDDYSSMEGFQPQEGEPLQRGSEKGKKGKRASQEKKEEKKTEVAEVTDEKKEEKQAEGEGGQAGAGLLADLKEISGSAIWAAEGKNEGDKDSGDVTEL</sequence>
<evidence type="ECO:0000313" key="4">
    <source>
        <dbReference type="Proteomes" id="UP001044222"/>
    </source>
</evidence>
<organism evidence="3 4">
    <name type="scientific">Anguilla anguilla</name>
    <name type="common">European freshwater eel</name>
    <name type="synonym">Muraena anguilla</name>
    <dbReference type="NCBI Taxonomy" id="7936"/>
    <lineage>
        <taxon>Eukaryota</taxon>
        <taxon>Metazoa</taxon>
        <taxon>Chordata</taxon>
        <taxon>Craniata</taxon>
        <taxon>Vertebrata</taxon>
        <taxon>Euteleostomi</taxon>
        <taxon>Actinopterygii</taxon>
        <taxon>Neopterygii</taxon>
        <taxon>Teleostei</taxon>
        <taxon>Anguilliformes</taxon>
        <taxon>Anguillidae</taxon>
        <taxon>Anguilla</taxon>
    </lineage>
</organism>
<feature type="transmembrane region" description="Helical" evidence="2">
    <location>
        <begin position="12"/>
        <end position="31"/>
    </location>
</feature>
<feature type="compositionally biased region" description="Basic and acidic residues" evidence="1">
    <location>
        <begin position="220"/>
        <end position="256"/>
    </location>
</feature>
<comment type="caution">
    <text evidence="3">The sequence shown here is derived from an EMBL/GenBank/DDBJ whole genome shotgun (WGS) entry which is preliminary data.</text>
</comment>
<feature type="transmembrane region" description="Helical" evidence="2">
    <location>
        <begin position="96"/>
        <end position="115"/>
    </location>
</feature>
<dbReference type="PANTHER" id="PTHR15312:SF1">
    <property type="entry name" value="PROTEIN TYROSINE PHOSPHATASE RECEPTOR TYPE C-ASSOCIATED PROTEIN"/>
    <property type="match status" value="1"/>
</dbReference>
<evidence type="ECO:0000256" key="1">
    <source>
        <dbReference type="SAM" id="MobiDB-lite"/>
    </source>
</evidence>